<organism evidence="6 7">
    <name type="scientific">Puccinia graminis f. sp. tritici (strain CRL 75-36-700-3 / race SCCL)</name>
    <name type="common">Black stem rust fungus</name>
    <dbReference type="NCBI Taxonomy" id="418459"/>
    <lineage>
        <taxon>Eukaryota</taxon>
        <taxon>Fungi</taxon>
        <taxon>Dikarya</taxon>
        <taxon>Basidiomycota</taxon>
        <taxon>Pucciniomycotina</taxon>
        <taxon>Pucciniomycetes</taxon>
        <taxon>Pucciniales</taxon>
        <taxon>Pucciniaceae</taxon>
        <taxon>Puccinia</taxon>
    </lineage>
</organism>
<dbReference type="EMBL" id="DS178421">
    <property type="protein sequence ID" value="EFP93945.2"/>
    <property type="molecule type" value="Genomic_DNA"/>
</dbReference>
<dbReference type="Pfam" id="PF07738">
    <property type="entry name" value="Sad1_UNC"/>
    <property type="match status" value="1"/>
</dbReference>
<dbReference type="GO" id="GO:0043495">
    <property type="term" value="F:protein-membrane adaptor activity"/>
    <property type="evidence" value="ECO:0000318"/>
    <property type="project" value="GO_Central"/>
</dbReference>
<evidence type="ECO:0000259" key="5">
    <source>
        <dbReference type="PROSITE" id="PS51469"/>
    </source>
</evidence>
<proteinExistence type="predicted"/>
<dbReference type="OrthoDB" id="2505323at2759"/>
<feature type="non-terminal residue" evidence="6">
    <location>
        <position position="254"/>
    </location>
</feature>
<dbReference type="HOGENOM" id="CLU_055861_0_0_1"/>
<dbReference type="InParanoid" id="E3LBM0"/>
<feature type="non-terminal residue" evidence="6">
    <location>
        <position position="1"/>
    </location>
</feature>
<accession>E3LBM0</accession>
<reference key="1">
    <citation type="submission" date="2007-01" db="EMBL/GenBank/DDBJ databases">
        <title>The Genome Sequence of Puccinia graminis f. sp. tritici Strain CRL 75-36-700-3.</title>
        <authorList>
            <consortium name="The Broad Institute Genome Sequencing Platform"/>
            <person name="Birren B."/>
            <person name="Lander E."/>
            <person name="Galagan J."/>
            <person name="Nusbaum C."/>
            <person name="Devon K."/>
            <person name="Cuomo C."/>
            <person name="Jaffe D."/>
            <person name="Butler J."/>
            <person name="Alvarez P."/>
            <person name="Gnerre S."/>
            <person name="Grabherr M."/>
            <person name="Mauceli E."/>
            <person name="Brockman W."/>
            <person name="Young S."/>
            <person name="LaButti K."/>
            <person name="Sykes S."/>
            <person name="DeCaprio D."/>
            <person name="Crawford M."/>
            <person name="Koehrsen M."/>
            <person name="Engels R."/>
            <person name="Montgomery P."/>
            <person name="Pearson M."/>
            <person name="Howarth C."/>
            <person name="Larson L."/>
            <person name="White J."/>
            <person name="Zeng Q."/>
            <person name="Kodira C."/>
            <person name="Yandava C."/>
            <person name="Alvarado L."/>
            <person name="O'Leary S."/>
            <person name="Szabo L."/>
            <person name="Dean R."/>
            <person name="Schein J."/>
        </authorList>
    </citation>
    <scope>NUCLEOTIDE SEQUENCE</scope>
    <source>
        <strain>CRL 75-36-700-3</strain>
    </source>
</reference>
<sequence>MPTPQPHDARGTNPRSVGTFGRKAAIGWKRLKQKWSVFARKQSSFDEKVTLLDNRIQDLQEKGSKTAEKIEGLVGLYHDLVQRSEFEKVLFQVENHSKMSSPWENPSHEFPAYEEGKRCITQSKQDFASFSAGASIIEHLTSPTWSYYRQIRPSQFPFAKKFQKISGSPPLTILVSDLSLGTCWPFHGTSGQIAIQLSRTIRVEGVTIGHVSQSLAYDIQTAPKQFELWGLDHESQEVERNLLLEDCQPQSTFH</sequence>
<dbReference type="GeneID" id="10535572"/>
<dbReference type="RefSeq" id="XP_003338364.2">
    <property type="nucleotide sequence ID" value="XM_003338316.2"/>
</dbReference>
<dbReference type="PANTHER" id="PTHR12911">
    <property type="entry name" value="SAD1/UNC-84-LIKE PROTEIN-RELATED"/>
    <property type="match status" value="1"/>
</dbReference>
<gene>
    <name evidence="6" type="ORF">PGTG_19875</name>
</gene>
<evidence type="ECO:0000313" key="6">
    <source>
        <dbReference type="EMBL" id="EFP93945.2"/>
    </source>
</evidence>
<name>E3LBM0_PUCGT</name>
<evidence type="ECO:0000256" key="1">
    <source>
        <dbReference type="ARBA" id="ARBA00004370"/>
    </source>
</evidence>
<evidence type="ECO:0000256" key="3">
    <source>
        <dbReference type="ARBA" id="ARBA00022989"/>
    </source>
</evidence>
<dbReference type="STRING" id="418459.E3LBM0"/>
<evidence type="ECO:0000256" key="2">
    <source>
        <dbReference type="ARBA" id="ARBA00022692"/>
    </source>
</evidence>
<feature type="domain" description="SUN" evidence="5">
    <location>
        <begin position="133"/>
        <end position="254"/>
    </location>
</feature>
<keyword evidence="2" id="KW-0812">Transmembrane</keyword>
<dbReference type="InterPro" id="IPR045119">
    <property type="entry name" value="SUN1-5"/>
</dbReference>
<dbReference type="PANTHER" id="PTHR12911:SF8">
    <property type="entry name" value="KLAROID PROTEIN-RELATED"/>
    <property type="match status" value="1"/>
</dbReference>
<dbReference type="InterPro" id="IPR012919">
    <property type="entry name" value="SUN_dom"/>
</dbReference>
<dbReference type="KEGG" id="pgr:PGTG_19875"/>
<dbReference type="Proteomes" id="UP000008783">
    <property type="component" value="Unassembled WGS sequence"/>
</dbReference>
<dbReference type="GO" id="GO:0005635">
    <property type="term" value="C:nuclear envelope"/>
    <property type="evidence" value="ECO:0000318"/>
    <property type="project" value="GO_Central"/>
</dbReference>
<dbReference type="VEuPathDB" id="FungiDB:PGTG_19875"/>
<keyword evidence="3" id="KW-1133">Transmembrane helix</keyword>
<dbReference type="PROSITE" id="PS51469">
    <property type="entry name" value="SUN"/>
    <property type="match status" value="1"/>
</dbReference>
<comment type="subcellular location">
    <subcellularLocation>
        <location evidence="1">Membrane</location>
    </subcellularLocation>
</comment>
<keyword evidence="4" id="KW-0472">Membrane</keyword>
<dbReference type="AlphaFoldDB" id="E3LBM0"/>
<evidence type="ECO:0000256" key="4">
    <source>
        <dbReference type="ARBA" id="ARBA00023136"/>
    </source>
</evidence>
<keyword evidence="7" id="KW-1185">Reference proteome</keyword>
<protein>
    <recommendedName>
        <fullName evidence="5">SUN domain-containing protein</fullName>
    </recommendedName>
</protein>
<dbReference type="GO" id="GO:0034993">
    <property type="term" value="C:meiotic nuclear membrane microtubule tethering complex"/>
    <property type="evidence" value="ECO:0000318"/>
    <property type="project" value="GO_Central"/>
</dbReference>
<evidence type="ECO:0000313" key="7">
    <source>
        <dbReference type="Proteomes" id="UP000008783"/>
    </source>
</evidence>
<reference evidence="7" key="2">
    <citation type="journal article" date="2011" name="Proc. Natl. Acad. Sci. U.S.A.">
        <title>Obligate biotrophy features unraveled by the genomic analysis of rust fungi.</title>
        <authorList>
            <person name="Duplessis S."/>
            <person name="Cuomo C.A."/>
            <person name="Lin Y.-C."/>
            <person name="Aerts A."/>
            <person name="Tisserant E."/>
            <person name="Veneault-Fourrey C."/>
            <person name="Joly D.L."/>
            <person name="Hacquard S."/>
            <person name="Amselem J."/>
            <person name="Cantarel B.L."/>
            <person name="Chiu R."/>
            <person name="Coutinho P.M."/>
            <person name="Feau N."/>
            <person name="Field M."/>
            <person name="Frey P."/>
            <person name="Gelhaye E."/>
            <person name="Goldberg J."/>
            <person name="Grabherr M.G."/>
            <person name="Kodira C.D."/>
            <person name="Kohler A."/>
            <person name="Kuees U."/>
            <person name="Lindquist E.A."/>
            <person name="Lucas S.M."/>
            <person name="Mago R."/>
            <person name="Mauceli E."/>
            <person name="Morin E."/>
            <person name="Murat C."/>
            <person name="Pangilinan J.L."/>
            <person name="Park R."/>
            <person name="Pearson M."/>
            <person name="Quesneville H."/>
            <person name="Rouhier N."/>
            <person name="Sakthikumar S."/>
            <person name="Salamov A.A."/>
            <person name="Schmutz J."/>
            <person name="Selles B."/>
            <person name="Shapiro H."/>
            <person name="Tanguay P."/>
            <person name="Tuskan G.A."/>
            <person name="Henrissat B."/>
            <person name="Van de Peer Y."/>
            <person name="Rouze P."/>
            <person name="Ellis J.G."/>
            <person name="Dodds P.N."/>
            <person name="Schein J.E."/>
            <person name="Zhong S."/>
            <person name="Hamelin R.C."/>
            <person name="Grigoriev I.V."/>
            <person name="Szabo L.J."/>
            <person name="Martin F."/>
        </authorList>
    </citation>
    <scope>NUCLEOTIDE SEQUENCE [LARGE SCALE GENOMIC DNA]</scope>
    <source>
        <strain evidence="7">CRL 75-36-700-3 / race SCCL</strain>
    </source>
</reference>
<dbReference type="Gene3D" id="2.60.120.260">
    <property type="entry name" value="Galactose-binding domain-like"/>
    <property type="match status" value="1"/>
</dbReference>